<keyword evidence="3" id="KW-1185">Reference proteome</keyword>
<dbReference type="Gene3D" id="3.30.420.40">
    <property type="match status" value="2"/>
</dbReference>
<dbReference type="InterPro" id="IPR043129">
    <property type="entry name" value="ATPase_NBD"/>
</dbReference>
<evidence type="ECO:0000313" key="2">
    <source>
        <dbReference type="EMBL" id="SER72934.1"/>
    </source>
</evidence>
<dbReference type="Pfam" id="PF00480">
    <property type="entry name" value="ROK"/>
    <property type="match status" value="1"/>
</dbReference>
<dbReference type="InterPro" id="IPR000600">
    <property type="entry name" value="ROK"/>
</dbReference>
<dbReference type="RefSeq" id="WP_177165676.1">
    <property type="nucleotide sequence ID" value="NZ_FOHA01000004.1"/>
</dbReference>
<protein>
    <submittedName>
        <fullName evidence="2">Sugar kinase of the NBD/HSP70 family, may contain an N-terminal HTH domain</fullName>
    </submittedName>
</protein>
<dbReference type="EMBL" id="FOHA01000004">
    <property type="protein sequence ID" value="SER72934.1"/>
    <property type="molecule type" value="Genomic_DNA"/>
</dbReference>
<dbReference type="AlphaFoldDB" id="A0A1H9RJQ1"/>
<evidence type="ECO:0000313" key="3">
    <source>
        <dbReference type="Proteomes" id="UP000198948"/>
    </source>
</evidence>
<accession>A0A1H9RJQ1</accession>
<dbReference type="PANTHER" id="PTHR18964">
    <property type="entry name" value="ROK (REPRESSOR, ORF, KINASE) FAMILY"/>
    <property type="match status" value="1"/>
</dbReference>
<name>A0A1H9RJQ1_9LACT</name>
<dbReference type="STRING" id="142588.SAMN04488559_10497"/>
<sequence>MYLVFDIGGTFIKYSLMNQHGKIIKKDKVASPKSCYDTFLQLFFSIIQIHRKDIIGIAMSCPGIIQPNNGEIKFGGSLRYLDGKNLIAEIWQAFQLPATIENDGKCAALAELWLGSIKGKQQAAVLVLGSGLGGGIIVNGQLLHGQHLLAGELSFVASEMDCTTGKGIYAGSVCSSVRMIQKVLVAKGEVAAGGERAFDHIQANDAEVMPIFDAYCLAIANQVMNLQYIFDPELIAIGGGISSQPMVITGIKKGIEKIKKMNPFHLASPQVVNCTFYNDANLYGAMYHYLVKNDLL</sequence>
<dbReference type="Proteomes" id="UP000198948">
    <property type="component" value="Unassembled WGS sequence"/>
</dbReference>
<dbReference type="PANTHER" id="PTHR18964:SF170">
    <property type="entry name" value="SUGAR KINASE"/>
    <property type="match status" value="1"/>
</dbReference>
<evidence type="ECO:0000256" key="1">
    <source>
        <dbReference type="ARBA" id="ARBA00006479"/>
    </source>
</evidence>
<keyword evidence="2" id="KW-0418">Kinase</keyword>
<keyword evidence="2" id="KW-0808">Transferase</keyword>
<comment type="similarity">
    <text evidence="1">Belongs to the ROK (NagC/XylR) family.</text>
</comment>
<gene>
    <name evidence="2" type="ORF">SAMN04488559_10497</name>
</gene>
<dbReference type="SUPFAM" id="SSF53067">
    <property type="entry name" value="Actin-like ATPase domain"/>
    <property type="match status" value="1"/>
</dbReference>
<dbReference type="GO" id="GO:0016301">
    <property type="term" value="F:kinase activity"/>
    <property type="evidence" value="ECO:0007669"/>
    <property type="project" value="UniProtKB-KW"/>
</dbReference>
<reference evidence="2 3" key="1">
    <citation type="submission" date="2016-10" db="EMBL/GenBank/DDBJ databases">
        <authorList>
            <person name="de Groot N.N."/>
        </authorList>
    </citation>
    <scope>NUCLEOTIDE SEQUENCE [LARGE SCALE GENOMIC DNA]</scope>
    <source>
        <strain evidence="2 3">DSM 13760</strain>
    </source>
</reference>
<proteinExistence type="inferred from homology"/>
<organism evidence="2 3">
    <name type="scientific">Isobaculum melis</name>
    <dbReference type="NCBI Taxonomy" id="142588"/>
    <lineage>
        <taxon>Bacteria</taxon>
        <taxon>Bacillati</taxon>
        <taxon>Bacillota</taxon>
        <taxon>Bacilli</taxon>
        <taxon>Lactobacillales</taxon>
        <taxon>Carnobacteriaceae</taxon>
        <taxon>Isobaculum</taxon>
    </lineage>
</organism>
<dbReference type="CDD" id="cd24152">
    <property type="entry name" value="ASKHA_NBD_ROK-like"/>
    <property type="match status" value="1"/>
</dbReference>